<evidence type="ECO:0000259" key="1">
    <source>
        <dbReference type="Pfam" id="PF24623"/>
    </source>
</evidence>
<evidence type="ECO:0000313" key="2">
    <source>
        <dbReference type="EMBL" id="TQM89741.1"/>
    </source>
</evidence>
<dbReference type="InterPro" id="IPR056911">
    <property type="entry name" value="Phage_Znf_bind_put"/>
</dbReference>
<gene>
    <name evidence="2" type="ORF">BD293_4422</name>
</gene>
<keyword evidence="3" id="KW-1185">Reference proteome</keyword>
<dbReference type="RefSeq" id="WP_142085780.1">
    <property type="nucleotide sequence ID" value="NZ_VFPT01000005.1"/>
</dbReference>
<reference evidence="2 3" key="1">
    <citation type="submission" date="2019-06" db="EMBL/GenBank/DDBJ databases">
        <title>Genomic Encyclopedia of Archaeal and Bacterial Type Strains, Phase II (KMG-II): from individual species to whole genera.</title>
        <authorList>
            <person name="Goeker M."/>
        </authorList>
    </citation>
    <scope>NUCLEOTIDE SEQUENCE [LARGE SCALE GENOMIC DNA]</scope>
    <source>
        <strain evidence="2 3">DSM 18423</strain>
    </source>
</reference>
<accession>A0A543K3U2</accession>
<comment type="caution">
    <text evidence="2">The sequence shown here is derived from an EMBL/GenBank/DDBJ whole genome shotgun (WGS) entry which is preliminary data.</text>
</comment>
<proteinExistence type="predicted"/>
<sequence length="78" mass="8524">MPDFTAHRHPALSVRCPECGKPVGVWCRDPATGQLVDDLHPPRQAAADLAFLAQHGHLASVENTPHGWQINPQGRARD</sequence>
<name>A0A543K3U2_9RHOB</name>
<dbReference type="Proteomes" id="UP000320582">
    <property type="component" value="Unassembled WGS sequence"/>
</dbReference>
<dbReference type="AlphaFoldDB" id="A0A543K3U2"/>
<organism evidence="2 3">
    <name type="scientific">Roseinatronobacter monicus</name>
    <dbReference type="NCBI Taxonomy" id="393481"/>
    <lineage>
        <taxon>Bacteria</taxon>
        <taxon>Pseudomonadati</taxon>
        <taxon>Pseudomonadota</taxon>
        <taxon>Alphaproteobacteria</taxon>
        <taxon>Rhodobacterales</taxon>
        <taxon>Paracoccaceae</taxon>
        <taxon>Roseinatronobacter</taxon>
    </lineage>
</organism>
<dbReference type="EMBL" id="VFPT01000005">
    <property type="protein sequence ID" value="TQM89741.1"/>
    <property type="molecule type" value="Genomic_DNA"/>
</dbReference>
<protein>
    <recommendedName>
        <fullName evidence="1">DNA-binding phage zinc finger domain-containing protein</fullName>
    </recommendedName>
</protein>
<evidence type="ECO:0000313" key="3">
    <source>
        <dbReference type="Proteomes" id="UP000320582"/>
    </source>
</evidence>
<dbReference type="Pfam" id="PF24623">
    <property type="entry name" value="Phage_zn_bind_8"/>
    <property type="match status" value="1"/>
</dbReference>
<dbReference type="OrthoDB" id="7856071at2"/>
<feature type="domain" description="DNA-binding phage zinc finger" evidence="1">
    <location>
        <begin position="6"/>
        <end position="51"/>
    </location>
</feature>